<keyword evidence="2" id="KW-1185">Reference proteome</keyword>
<protein>
    <submittedName>
        <fullName evidence="1">Uncharacterized protein</fullName>
    </submittedName>
</protein>
<dbReference type="Proteomes" id="UP000561459">
    <property type="component" value="Unassembled WGS sequence"/>
</dbReference>
<proteinExistence type="predicted"/>
<dbReference type="EMBL" id="JACIDY010000023">
    <property type="protein sequence ID" value="MBB3941774.1"/>
    <property type="molecule type" value="Genomic_DNA"/>
</dbReference>
<dbReference type="AlphaFoldDB" id="A0A7W6FZQ8"/>
<comment type="caution">
    <text evidence="1">The sequence shown here is derived from an EMBL/GenBank/DDBJ whole genome shotgun (WGS) entry which is preliminary data.</text>
</comment>
<sequence length="61" mass="6643">MDFDDVEVSVVEAAIHRGCDQCGGHWDGGRIVVRGDEVVGVTCQSCVDDREIRGSTSRLLH</sequence>
<gene>
    <name evidence="1" type="ORF">GGR39_003457</name>
</gene>
<accession>A0A7W6FZQ8</accession>
<evidence type="ECO:0000313" key="2">
    <source>
        <dbReference type="Proteomes" id="UP000561459"/>
    </source>
</evidence>
<name>A0A7W6FZQ8_9SPHN</name>
<organism evidence="1 2">
    <name type="scientific">Novosphingobium fluoreni</name>
    <dbReference type="NCBI Taxonomy" id="1391222"/>
    <lineage>
        <taxon>Bacteria</taxon>
        <taxon>Pseudomonadati</taxon>
        <taxon>Pseudomonadota</taxon>
        <taxon>Alphaproteobacteria</taxon>
        <taxon>Sphingomonadales</taxon>
        <taxon>Sphingomonadaceae</taxon>
        <taxon>Novosphingobium</taxon>
    </lineage>
</organism>
<evidence type="ECO:0000313" key="1">
    <source>
        <dbReference type="EMBL" id="MBB3941774.1"/>
    </source>
</evidence>
<reference evidence="1 2" key="1">
    <citation type="submission" date="2020-08" db="EMBL/GenBank/DDBJ databases">
        <title>Genomic Encyclopedia of Type Strains, Phase IV (KMG-IV): sequencing the most valuable type-strain genomes for metagenomic binning, comparative biology and taxonomic classification.</title>
        <authorList>
            <person name="Goeker M."/>
        </authorList>
    </citation>
    <scope>NUCLEOTIDE SEQUENCE [LARGE SCALE GENOMIC DNA]</scope>
    <source>
        <strain evidence="1 2">DSM 27568</strain>
    </source>
</reference>